<evidence type="ECO:0000313" key="3">
    <source>
        <dbReference type="EMBL" id="MBK7415248.1"/>
    </source>
</evidence>
<dbReference type="InterPro" id="IPR000014">
    <property type="entry name" value="PAS"/>
</dbReference>
<gene>
    <name evidence="3" type="ORF">IPJ38_09230</name>
</gene>
<dbReference type="InterPro" id="IPR035965">
    <property type="entry name" value="PAS-like_dom_sf"/>
</dbReference>
<dbReference type="AlphaFoldDB" id="A0A935MQU6"/>
<dbReference type="CDD" id="cd00130">
    <property type="entry name" value="PAS"/>
    <property type="match status" value="2"/>
</dbReference>
<evidence type="ECO:0000256" key="1">
    <source>
        <dbReference type="SAM" id="Coils"/>
    </source>
</evidence>
<dbReference type="Pfam" id="PF13426">
    <property type="entry name" value="PAS_9"/>
    <property type="match status" value="1"/>
</dbReference>
<dbReference type="EMBL" id="JADJMS010000018">
    <property type="protein sequence ID" value="MBK7415248.1"/>
    <property type="molecule type" value="Genomic_DNA"/>
</dbReference>
<name>A0A935MQU6_9RHOO</name>
<evidence type="ECO:0000313" key="4">
    <source>
        <dbReference type="Proteomes" id="UP000739411"/>
    </source>
</evidence>
<sequence length="302" mass="34157">MTNKWTHTPPVPMTPLRGKAEIQIARAPPSTIPARSTEETLYELQVQQIELEIQNEQLRSTQIELEKSRDRYRDLYESSPVGYLTLNAVGQITEINPAGATMLGLERANLINCKPDAFIAYPESENWQRHFVSALTQECAPSFELTFHRGDRSTCDVLLESRRTADVNGKAALSVTLTDITAQRKEEEKMRQSESRYRSLFEHGHTVMLLIHPESGAIVDANSTACDYYGWTRTELLNLTISQINTLPADAVRREMHQAMTTQKNIFSSSIVWLMVQSVMSNQPVGRFPSMGRNCSTRSFTT</sequence>
<dbReference type="PANTHER" id="PTHR44757:SF2">
    <property type="entry name" value="BIOFILM ARCHITECTURE MAINTENANCE PROTEIN MBAA"/>
    <property type="match status" value="1"/>
</dbReference>
<comment type="caution">
    <text evidence="3">The sequence shown here is derived from an EMBL/GenBank/DDBJ whole genome shotgun (WGS) entry which is preliminary data.</text>
</comment>
<dbReference type="SMART" id="SM00091">
    <property type="entry name" value="PAS"/>
    <property type="match status" value="2"/>
</dbReference>
<dbReference type="PROSITE" id="PS50112">
    <property type="entry name" value="PAS"/>
    <property type="match status" value="2"/>
</dbReference>
<reference evidence="3 4" key="1">
    <citation type="submission" date="2020-10" db="EMBL/GenBank/DDBJ databases">
        <title>Connecting structure to function with the recovery of over 1000 high-quality activated sludge metagenome-assembled genomes encoding full-length rRNA genes using long-read sequencing.</title>
        <authorList>
            <person name="Singleton C.M."/>
            <person name="Petriglieri F."/>
            <person name="Kristensen J.M."/>
            <person name="Kirkegaard R.H."/>
            <person name="Michaelsen T.Y."/>
            <person name="Andersen M.H."/>
            <person name="Karst S.M."/>
            <person name="Dueholm M.S."/>
            <person name="Nielsen P.H."/>
            <person name="Albertsen M."/>
        </authorList>
    </citation>
    <scope>NUCLEOTIDE SEQUENCE [LARGE SCALE GENOMIC DNA]</scope>
    <source>
        <strain evidence="3">EsbW_18-Q3-R4-48_BATAC.463</strain>
    </source>
</reference>
<dbReference type="SUPFAM" id="SSF55785">
    <property type="entry name" value="PYP-like sensor domain (PAS domain)"/>
    <property type="match status" value="2"/>
</dbReference>
<feature type="domain" description="PAS" evidence="2">
    <location>
        <begin position="193"/>
        <end position="263"/>
    </location>
</feature>
<dbReference type="InterPro" id="IPR052155">
    <property type="entry name" value="Biofilm_reg_signaling"/>
</dbReference>
<accession>A0A935MQU6</accession>
<dbReference type="Proteomes" id="UP000739411">
    <property type="component" value="Unassembled WGS sequence"/>
</dbReference>
<organism evidence="3 4">
    <name type="scientific">Candidatus Dechloromonas phosphorivorans</name>
    <dbReference type="NCBI Taxonomy" id="2899244"/>
    <lineage>
        <taxon>Bacteria</taxon>
        <taxon>Pseudomonadati</taxon>
        <taxon>Pseudomonadota</taxon>
        <taxon>Betaproteobacteria</taxon>
        <taxon>Rhodocyclales</taxon>
        <taxon>Azonexaceae</taxon>
        <taxon>Dechloromonas</taxon>
    </lineage>
</organism>
<dbReference type="Gene3D" id="3.30.450.20">
    <property type="entry name" value="PAS domain"/>
    <property type="match status" value="2"/>
</dbReference>
<dbReference type="PANTHER" id="PTHR44757">
    <property type="entry name" value="DIGUANYLATE CYCLASE DGCP"/>
    <property type="match status" value="1"/>
</dbReference>
<feature type="domain" description="PAS" evidence="2">
    <location>
        <begin position="68"/>
        <end position="112"/>
    </location>
</feature>
<protein>
    <submittedName>
        <fullName evidence="3">PAS domain S-box protein</fullName>
    </submittedName>
</protein>
<feature type="coiled-coil region" evidence="1">
    <location>
        <begin position="44"/>
        <end position="71"/>
    </location>
</feature>
<keyword evidence="1" id="KW-0175">Coiled coil</keyword>
<proteinExistence type="predicted"/>
<dbReference type="Pfam" id="PF13188">
    <property type="entry name" value="PAS_8"/>
    <property type="match status" value="1"/>
</dbReference>
<dbReference type="NCBIfam" id="TIGR00229">
    <property type="entry name" value="sensory_box"/>
    <property type="match status" value="2"/>
</dbReference>
<evidence type="ECO:0000259" key="2">
    <source>
        <dbReference type="PROSITE" id="PS50112"/>
    </source>
</evidence>